<keyword evidence="3" id="KW-0804">Transcription</keyword>
<dbReference type="PROSITE" id="PS51464">
    <property type="entry name" value="SIS"/>
    <property type="match status" value="1"/>
</dbReference>
<dbReference type="InterPro" id="IPR035472">
    <property type="entry name" value="RpiR-like_SIS"/>
</dbReference>
<dbReference type="InterPro" id="IPR001347">
    <property type="entry name" value="SIS_dom"/>
</dbReference>
<dbReference type="Gene3D" id="3.40.50.10490">
    <property type="entry name" value="Glucose-6-phosphate isomerase like protein, domain 1"/>
    <property type="match status" value="1"/>
</dbReference>
<evidence type="ECO:0000256" key="1">
    <source>
        <dbReference type="ARBA" id="ARBA00023015"/>
    </source>
</evidence>
<dbReference type="CDD" id="cd05013">
    <property type="entry name" value="SIS_RpiR"/>
    <property type="match status" value="1"/>
</dbReference>
<reference evidence="4 5" key="1">
    <citation type="submission" date="2017-05" db="EMBL/GenBank/DDBJ databases">
        <title>Vagococcus spp. assemblies.</title>
        <authorList>
            <person name="Gulvik C.A."/>
        </authorList>
    </citation>
    <scope>NUCLEOTIDE SEQUENCE [LARGE SCALE GENOMIC DNA]</scope>
    <source>
        <strain evidence="4 5">SS1714</strain>
    </source>
</reference>
<keyword evidence="1" id="KW-0805">Transcription regulation</keyword>
<dbReference type="RefSeq" id="WP_126790736.1">
    <property type="nucleotide sequence ID" value="NZ_CP060720.1"/>
</dbReference>
<accession>A0A430B8N3</accession>
<name>A0A430B8N3_9ENTE</name>
<evidence type="ECO:0000313" key="4">
    <source>
        <dbReference type="EMBL" id="RSU16675.1"/>
    </source>
</evidence>
<dbReference type="Pfam" id="PF01418">
    <property type="entry name" value="HTH_6"/>
    <property type="match status" value="1"/>
</dbReference>
<dbReference type="AlphaFoldDB" id="A0A430B8N3"/>
<evidence type="ECO:0000256" key="2">
    <source>
        <dbReference type="ARBA" id="ARBA00023125"/>
    </source>
</evidence>
<evidence type="ECO:0000313" key="5">
    <source>
        <dbReference type="Proteomes" id="UP000288028"/>
    </source>
</evidence>
<dbReference type="PANTHER" id="PTHR30514:SF21">
    <property type="entry name" value="RPIR-FAMILY TRANSCRIPTIONAL REGULATOR"/>
    <property type="match status" value="1"/>
</dbReference>
<dbReference type="GO" id="GO:1901135">
    <property type="term" value="P:carbohydrate derivative metabolic process"/>
    <property type="evidence" value="ECO:0007669"/>
    <property type="project" value="InterPro"/>
</dbReference>
<comment type="caution">
    <text evidence="4">The sequence shown here is derived from an EMBL/GenBank/DDBJ whole genome shotgun (WGS) entry which is preliminary data.</text>
</comment>
<keyword evidence="5" id="KW-1185">Reference proteome</keyword>
<dbReference type="OrthoDB" id="3684496at2"/>
<dbReference type="InterPro" id="IPR000281">
    <property type="entry name" value="HTH_RpiR"/>
</dbReference>
<gene>
    <name evidence="4" type="ORF">CBF28_00380</name>
</gene>
<dbReference type="InterPro" id="IPR009057">
    <property type="entry name" value="Homeodomain-like_sf"/>
</dbReference>
<dbReference type="Gene3D" id="1.10.10.10">
    <property type="entry name" value="Winged helix-like DNA-binding domain superfamily/Winged helix DNA-binding domain"/>
    <property type="match status" value="1"/>
</dbReference>
<dbReference type="InterPro" id="IPR036388">
    <property type="entry name" value="WH-like_DNA-bd_sf"/>
</dbReference>
<dbReference type="PANTHER" id="PTHR30514">
    <property type="entry name" value="GLUCOKINASE"/>
    <property type="match status" value="1"/>
</dbReference>
<dbReference type="InterPro" id="IPR047640">
    <property type="entry name" value="RpiR-like"/>
</dbReference>
<evidence type="ECO:0000256" key="3">
    <source>
        <dbReference type="ARBA" id="ARBA00023163"/>
    </source>
</evidence>
<dbReference type="SUPFAM" id="SSF53697">
    <property type="entry name" value="SIS domain"/>
    <property type="match status" value="1"/>
</dbReference>
<dbReference type="GO" id="GO:0097367">
    <property type="term" value="F:carbohydrate derivative binding"/>
    <property type="evidence" value="ECO:0007669"/>
    <property type="project" value="InterPro"/>
</dbReference>
<sequence length="263" mass="29701">MQEDIFLLIESHRLEFTDVEQVVANYFLSKKEPLTIDKLSKTLAVSKASITRFCKKIGLNNYKELIFLYNLSMRKGKDEKLASTAVTSLYHALATRSSAIFDEASVDEFCHLIHEYKIIHFLGMGFNSYAGADFQFKFSRLGKYVRVISDQNSIKLSAEFAEKDELIIACSLRGIDDSMSQALAMAKERGVSVLLITANQHSPLKPFAQATLMAATLTKEESLGNISPQIPILIQLDIVYERYIHLYSDSVQKWLQAEAILTQ</sequence>
<dbReference type="EMBL" id="NGKB01000001">
    <property type="protein sequence ID" value="RSU16675.1"/>
    <property type="molecule type" value="Genomic_DNA"/>
</dbReference>
<dbReference type="GO" id="GO:0003700">
    <property type="term" value="F:DNA-binding transcription factor activity"/>
    <property type="evidence" value="ECO:0007669"/>
    <property type="project" value="InterPro"/>
</dbReference>
<dbReference type="Pfam" id="PF01380">
    <property type="entry name" value="SIS"/>
    <property type="match status" value="1"/>
</dbReference>
<dbReference type="GO" id="GO:0003677">
    <property type="term" value="F:DNA binding"/>
    <property type="evidence" value="ECO:0007669"/>
    <property type="project" value="UniProtKB-KW"/>
</dbReference>
<dbReference type="SUPFAM" id="SSF46689">
    <property type="entry name" value="Homeodomain-like"/>
    <property type="match status" value="1"/>
</dbReference>
<dbReference type="InterPro" id="IPR046348">
    <property type="entry name" value="SIS_dom_sf"/>
</dbReference>
<keyword evidence="2" id="KW-0238">DNA-binding</keyword>
<dbReference type="GeneID" id="95579973"/>
<protein>
    <submittedName>
        <fullName evidence="4">Transcriptional regulator</fullName>
    </submittedName>
</protein>
<dbReference type="Proteomes" id="UP000288028">
    <property type="component" value="Unassembled WGS sequence"/>
</dbReference>
<dbReference type="PROSITE" id="PS51071">
    <property type="entry name" value="HTH_RPIR"/>
    <property type="match status" value="1"/>
</dbReference>
<organism evidence="4 5">
    <name type="scientific">Vagococcus carniphilus</name>
    <dbReference type="NCBI Taxonomy" id="218144"/>
    <lineage>
        <taxon>Bacteria</taxon>
        <taxon>Bacillati</taxon>
        <taxon>Bacillota</taxon>
        <taxon>Bacilli</taxon>
        <taxon>Lactobacillales</taxon>
        <taxon>Enterococcaceae</taxon>
        <taxon>Vagococcus</taxon>
    </lineage>
</organism>
<proteinExistence type="predicted"/>